<dbReference type="EMBL" id="FWWV01000007">
    <property type="protein sequence ID" value="SMB81836.1"/>
    <property type="molecule type" value="Genomic_DNA"/>
</dbReference>
<keyword evidence="1" id="KW-0285">Flavoprotein</keyword>
<dbReference type="STRING" id="1122938.SAMN05660772_01953"/>
<dbReference type="Proteomes" id="UP000192408">
    <property type="component" value="Unassembled WGS sequence"/>
</dbReference>
<feature type="domain" description="Flavodoxin-like" evidence="4">
    <location>
        <begin position="56"/>
        <end position="163"/>
    </location>
</feature>
<evidence type="ECO:0000259" key="4">
    <source>
        <dbReference type="Pfam" id="PF12682"/>
    </source>
</evidence>
<evidence type="ECO:0000256" key="3">
    <source>
        <dbReference type="SAM" id="SignalP"/>
    </source>
</evidence>
<feature type="signal peptide" evidence="3">
    <location>
        <begin position="1"/>
        <end position="21"/>
    </location>
</feature>
<accession>A0A1W1UL75</accession>
<dbReference type="AlphaFoldDB" id="A0A1W1UL75"/>
<name>A0A1W1UL75_9PAST</name>
<dbReference type="RefSeq" id="WP_084256363.1">
    <property type="nucleotide sequence ID" value="NZ_FWWV01000007.1"/>
</dbReference>
<evidence type="ECO:0000256" key="2">
    <source>
        <dbReference type="ARBA" id="ARBA00022643"/>
    </source>
</evidence>
<dbReference type="InterPro" id="IPR008254">
    <property type="entry name" value="Flavodoxin/NO_synth"/>
</dbReference>
<organism evidence="5 6">
    <name type="scientific">Pasteurella testudinis DSM 23072</name>
    <dbReference type="NCBI Taxonomy" id="1122938"/>
    <lineage>
        <taxon>Bacteria</taxon>
        <taxon>Pseudomonadati</taxon>
        <taxon>Pseudomonadota</taxon>
        <taxon>Gammaproteobacteria</taxon>
        <taxon>Pasteurellales</taxon>
        <taxon>Pasteurellaceae</taxon>
        <taxon>Pasteurella</taxon>
    </lineage>
</organism>
<evidence type="ECO:0000256" key="1">
    <source>
        <dbReference type="ARBA" id="ARBA00022630"/>
    </source>
</evidence>
<keyword evidence="3" id="KW-0732">Signal</keyword>
<sequence>MKWFKLFTIAAALLLSLPAAAKDLVIYFSNPERPALPSGTDMVSSASKLLKNERQQGTTEYVARLIQKETGADIFRIEPSASAGYPATYDELLDFSRAKQRRNARPPLKQRLAGLEQYDRVFIGYPMWWYQMPMVVYTFLESHDLSGKTIITFDTHSGYRFRKDPKSEIERIQPRAKRVVQGLSLRRSQVPNIEPEIKRWQPTLPR</sequence>
<dbReference type="InterPro" id="IPR029039">
    <property type="entry name" value="Flavoprotein-like_sf"/>
</dbReference>
<feature type="chain" id="PRO_5012348164" evidence="3">
    <location>
        <begin position="22"/>
        <end position="206"/>
    </location>
</feature>
<dbReference type="SUPFAM" id="SSF52218">
    <property type="entry name" value="Flavoproteins"/>
    <property type="match status" value="1"/>
</dbReference>
<dbReference type="NCBIfam" id="NF005389">
    <property type="entry name" value="PRK06934.1"/>
    <property type="match status" value="1"/>
</dbReference>
<evidence type="ECO:0000313" key="5">
    <source>
        <dbReference type="EMBL" id="SMB81836.1"/>
    </source>
</evidence>
<dbReference type="Pfam" id="PF12682">
    <property type="entry name" value="Flavodoxin_4"/>
    <property type="match status" value="1"/>
</dbReference>
<dbReference type="PANTHER" id="PTHR39201">
    <property type="entry name" value="EXPORTED PROTEIN-RELATED"/>
    <property type="match status" value="1"/>
</dbReference>
<proteinExistence type="predicted"/>
<reference evidence="6" key="1">
    <citation type="submission" date="2017-04" db="EMBL/GenBank/DDBJ databases">
        <authorList>
            <person name="Varghese N."/>
            <person name="Submissions S."/>
        </authorList>
    </citation>
    <scope>NUCLEOTIDE SEQUENCE [LARGE SCALE GENOMIC DNA]</scope>
    <source>
        <strain evidence="6">DSM 23072</strain>
    </source>
</reference>
<evidence type="ECO:0000313" key="6">
    <source>
        <dbReference type="Proteomes" id="UP000192408"/>
    </source>
</evidence>
<keyword evidence="2" id="KW-0288">FMN</keyword>
<protein>
    <submittedName>
        <fullName evidence="5">Flavodoxin</fullName>
    </submittedName>
</protein>
<dbReference type="Gene3D" id="3.40.50.360">
    <property type="match status" value="1"/>
</dbReference>
<gene>
    <name evidence="5" type="ORF">SAMN05660772_01953</name>
</gene>
<dbReference type="PANTHER" id="PTHR39201:SF1">
    <property type="entry name" value="FLAVODOXIN-LIKE DOMAIN-CONTAINING PROTEIN"/>
    <property type="match status" value="1"/>
</dbReference>
<dbReference type="GO" id="GO:0010181">
    <property type="term" value="F:FMN binding"/>
    <property type="evidence" value="ECO:0007669"/>
    <property type="project" value="InterPro"/>
</dbReference>
<keyword evidence="6" id="KW-1185">Reference proteome</keyword>